<comment type="caution">
    <text evidence="2">The sequence shown here is derived from an EMBL/GenBank/DDBJ whole genome shotgun (WGS) entry which is preliminary data.</text>
</comment>
<organism evidence="2 3">
    <name type="scientific">Clostridium senegalense</name>
    <dbReference type="NCBI Taxonomy" id="1465809"/>
    <lineage>
        <taxon>Bacteria</taxon>
        <taxon>Bacillati</taxon>
        <taxon>Bacillota</taxon>
        <taxon>Clostridia</taxon>
        <taxon>Eubacteriales</taxon>
        <taxon>Clostridiaceae</taxon>
        <taxon>Clostridium</taxon>
    </lineage>
</organism>
<dbReference type="EMBL" id="JAAGPU010000023">
    <property type="protein sequence ID" value="NEU05608.1"/>
    <property type="molecule type" value="Genomic_DNA"/>
</dbReference>
<protein>
    <recommendedName>
        <fullName evidence="1">DUF8052 domain-containing protein</fullName>
    </recommendedName>
</protein>
<sequence length="170" mass="20152">MDAITYIEKLEQMYEKNFQVIKNKTISKKRYDLYAHYKDIEGRTLITKNDIIDKFEVNEYCLVRKIDNLDEKIVDELLQHSKNLIKEIVKPHIEHKKSNITLILLCKKPLFQNTVQAIKKFKCEKIHCFYLCGITEVRLVVIDIAKEKVYTSKKAKELGKIYLNKLENTV</sequence>
<proteinExistence type="predicted"/>
<accession>A0A6M0H5N2</accession>
<evidence type="ECO:0000313" key="2">
    <source>
        <dbReference type="EMBL" id="NEU05608.1"/>
    </source>
</evidence>
<dbReference type="InterPro" id="IPR058365">
    <property type="entry name" value="DUF8052"/>
</dbReference>
<evidence type="ECO:0000313" key="3">
    <source>
        <dbReference type="Proteomes" id="UP000481872"/>
    </source>
</evidence>
<feature type="domain" description="DUF8052" evidence="1">
    <location>
        <begin position="5"/>
        <end position="162"/>
    </location>
</feature>
<gene>
    <name evidence="2" type="ORF">G3M99_12235</name>
</gene>
<dbReference type="RefSeq" id="WP_199870362.1">
    <property type="nucleotide sequence ID" value="NZ_JAAGPU010000023.1"/>
</dbReference>
<dbReference type="Proteomes" id="UP000481872">
    <property type="component" value="Unassembled WGS sequence"/>
</dbReference>
<dbReference type="Pfam" id="PF26226">
    <property type="entry name" value="DUF8052"/>
    <property type="match status" value="1"/>
</dbReference>
<keyword evidence="3" id="KW-1185">Reference proteome</keyword>
<evidence type="ECO:0000259" key="1">
    <source>
        <dbReference type="Pfam" id="PF26226"/>
    </source>
</evidence>
<reference evidence="2 3" key="1">
    <citation type="submission" date="2020-02" db="EMBL/GenBank/DDBJ databases">
        <title>Genome assembly of a novel Clostridium senegalense strain.</title>
        <authorList>
            <person name="Gupta T.B."/>
            <person name="Jauregui R."/>
            <person name="Maclean P."/>
            <person name="Nawarathana A."/>
            <person name="Brightwell G."/>
        </authorList>
    </citation>
    <scope>NUCLEOTIDE SEQUENCE [LARGE SCALE GENOMIC DNA]</scope>
    <source>
        <strain evidence="2 3">AGRFS4</strain>
    </source>
</reference>
<name>A0A6M0H5N2_9CLOT</name>
<dbReference type="AlphaFoldDB" id="A0A6M0H5N2"/>